<dbReference type="SUPFAM" id="SSF58100">
    <property type="entry name" value="Bacterial hemolysins"/>
    <property type="match status" value="1"/>
</dbReference>
<comment type="caution">
    <text evidence="2">The sequence shown here is derived from an EMBL/GenBank/DDBJ whole genome shotgun (WGS) entry which is preliminary data.</text>
</comment>
<evidence type="ECO:0000256" key="1">
    <source>
        <dbReference type="SAM" id="Coils"/>
    </source>
</evidence>
<dbReference type="RefSeq" id="WP_284138009.1">
    <property type="nucleotide sequence ID" value="NZ_JASJUT010000008.1"/>
</dbReference>
<keyword evidence="3" id="KW-1185">Reference proteome</keyword>
<name>A0ABT7EPB9_9GAMM</name>
<evidence type="ECO:0000313" key="2">
    <source>
        <dbReference type="EMBL" id="MDK2596902.1"/>
    </source>
</evidence>
<evidence type="ECO:0000313" key="3">
    <source>
        <dbReference type="Proteomes" id="UP001231915"/>
    </source>
</evidence>
<reference evidence="2 3" key="1">
    <citation type="submission" date="2023-05" db="EMBL/GenBank/DDBJ databases">
        <title>Pseudoalteromonas ardens sp. nov., Pseudoalteromonas obscura sp. nov., and Pseudoalteromonas umbrosa sp. nov., isolated from the coral Montipora capitata.</title>
        <authorList>
            <person name="Thomas E.M."/>
            <person name="Smith E.M."/>
            <person name="Papke E."/>
            <person name="Shlafstein M.D."/>
            <person name="Oline D.K."/>
            <person name="Videau P."/>
            <person name="Saw J.H."/>
            <person name="Strangman W.K."/>
            <person name="Ushijima B."/>
        </authorList>
    </citation>
    <scope>NUCLEOTIDE SEQUENCE [LARGE SCALE GENOMIC DNA]</scope>
    <source>
        <strain evidence="2 3">P94</strain>
    </source>
</reference>
<dbReference type="EMBL" id="JASJUT010000008">
    <property type="protein sequence ID" value="MDK2596902.1"/>
    <property type="molecule type" value="Genomic_DNA"/>
</dbReference>
<dbReference type="Gene3D" id="1.20.1170.10">
    <property type="match status" value="1"/>
</dbReference>
<proteinExistence type="predicted"/>
<feature type="coiled-coil region" evidence="1">
    <location>
        <begin position="159"/>
        <end position="193"/>
    </location>
</feature>
<protein>
    <submittedName>
        <fullName evidence="2">Uncharacterized protein</fullName>
    </submittedName>
</protein>
<keyword evidence="1" id="KW-0175">Coiled coil</keyword>
<organism evidence="2 3">
    <name type="scientific">Pseudoalteromonas obscura</name>
    <dbReference type="NCBI Taxonomy" id="3048491"/>
    <lineage>
        <taxon>Bacteria</taxon>
        <taxon>Pseudomonadati</taxon>
        <taxon>Pseudomonadota</taxon>
        <taxon>Gammaproteobacteria</taxon>
        <taxon>Alteromonadales</taxon>
        <taxon>Pseudoalteromonadaceae</taxon>
        <taxon>Pseudoalteromonas</taxon>
    </lineage>
</organism>
<gene>
    <name evidence="2" type="ORF">QNM18_17765</name>
</gene>
<sequence length="366" mass="39455">MLCLNNTLTKQALTDNLNTVHTISMGELAVKSLYLPYAGEVEPSWYPAVSSALTTMQSQASSWETQTGPAIFSMVPQSVLDLGNFCINTCSEMQSIVNQAKQSGATSLSSTQVADLSAICNEISQMCSQASTKLAGYDTHLCQVISDFTAARTELVKAVNEAEQVLEYDETQLQQIEAQISALQVKIARLSSDLNHEEVGTATAVFGIVVSAVTIAATGGLGSIISISVGLVQVAFNTIKEVINSKEVQQDIDAINTLMVEANDETFQMMAMRSLIQSIDTVLYQNMNYQDAFPTLEALLSTLSAEAQNISVALAQPSNEWSKIPNLLTLEAAQANWQELITFATQAQESLLTRSQEKISLSTSAI</sequence>
<dbReference type="Proteomes" id="UP001231915">
    <property type="component" value="Unassembled WGS sequence"/>
</dbReference>
<accession>A0ABT7EPB9</accession>